<dbReference type="Proteomes" id="UP000774617">
    <property type="component" value="Unassembled WGS sequence"/>
</dbReference>
<evidence type="ECO:0000313" key="2">
    <source>
        <dbReference type="Proteomes" id="UP000774617"/>
    </source>
</evidence>
<accession>A0ABQ8FXU4</accession>
<dbReference type="EMBL" id="JAGTJR010000049">
    <property type="protein sequence ID" value="KAH7028422.1"/>
    <property type="molecule type" value="Genomic_DNA"/>
</dbReference>
<organism evidence="1 2">
    <name type="scientific">Macrophomina phaseolina</name>
    <dbReference type="NCBI Taxonomy" id="35725"/>
    <lineage>
        <taxon>Eukaryota</taxon>
        <taxon>Fungi</taxon>
        <taxon>Dikarya</taxon>
        <taxon>Ascomycota</taxon>
        <taxon>Pezizomycotina</taxon>
        <taxon>Dothideomycetes</taxon>
        <taxon>Dothideomycetes incertae sedis</taxon>
        <taxon>Botryosphaeriales</taxon>
        <taxon>Botryosphaeriaceae</taxon>
        <taxon>Macrophomina</taxon>
    </lineage>
</organism>
<protein>
    <submittedName>
        <fullName evidence="1">Uncharacterized protein</fullName>
    </submittedName>
</protein>
<comment type="caution">
    <text evidence="1">The sequence shown here is derived from an EMBL/GenBank/DDBJ whole genome shotgun (WGS) entry which is preliminary data.</text>
</comment>
<keyword evidence="2" id="KW-1185">Reference proteome</keyword>
<name>A0ABQ8FXU4_9PEZI</name>
<sequence>MARSFSGQTKRETIQKKYGLTDHQWDLFLTHTHDEAKELFFTNKYWTGTKKPDDVKWIDLDEGIMKRFIKEVNERLVKSQVKVDYPLMKWRLLPLIRRKPNYWMGKRMTERQSRLSLLKTHQSLPKTHQSVLKAHQSLLKTHQSQPIPGSPSIPSPMLEGEKPVDVGWYTRGILYQFGQGLTARIH</sequence>
<proteinExistence type="predicted"/>
<evidence type="ECO:0000313" key="1">
    <source>
        <dbReference type="EMBL" id="KAH7028422.1"/>
    </source>
</evidence>
<reference evidence="1 2" key="1">
    <citation type="journal article" date="2021" name="Nat. Commun.">
        <title>Genetic determinants of endophytism in the Arabidopsis root mycobiome.</title>
        <authorList>
            <person name="Mesny F."/>
            <person name="Miyauchi S."/>
            <person name="Thiergart T."/>
            <person name="Pickel B."/>
            <person name="Atanasova L."/>
            <person name="Karlsson M."/>
            <person name="Huettel B."/>
            <person name="Barry K.W."/>
            <person name="Haridas S."/>
            <person name="Chen C."/>
            <person name="Bauer D."/>
            <person name="Andreopoulos W."/>
            <person name="Pangilinan J."/>
            <person name="LaButti K."/>
            <person name="Riley R."/>
            <person name="Lipzen A."/>
            <person name="Clum A."/>
            <person name="Drula E."/>
            <person name="Henrissat B."/>
            <person name="Kohler A."/>
            <person name="Grigoriev I.V."/>
            <person name="Martin F.M."/>
            <person name="Hacquard S."/>
        </authorList>
    </citation>
    <scope>NUCLEOTIDE SEQUENCE [LARGE SCALE GENOMIC DNA]</scope>
    <source>
        <strain evidence="1 2">MPI-SDFR-AT-0080</strain>
    </source>
</reference>
<gene>
    <name evidence="1" type="ORF">B0J12DRAFT_329082</name>
</gene>